<feature type="region of interest" description="Disordered" evidence="2">
    <location>
        <begin position="207"/>
        <end position="265"/>
    </location>
</feature>
<dbReference type="Proteomes" id="UP001265746">
    <property type="component" value="Unassembled WGS sequence"/>
</dbReference>
<name>A0AAD9S236_PHOAM</name>
<gene>
    <name evidence="3" type="ORF">N8I77_013038</name>
</gene>
<feature type="compositionally biased region" description="Polar residues" evidence="2">
    <location>
        <begin position="81"/>
        <end position="90"/>
    </location>
</feature>
<feature type="region of interest" description="Disordered" evidence="2">
    <location>
        <begin position="1"/>
        <end position="33"/>
    </location>
</feature>
<organism evidence="3 4">
    <name type="scientific">Phomopsis amygdali</name>
    <name type="common">Fusicoccum amygdali</name>
    <dbReference type="NCBI Taxonomy" id="1214568"/>
    <lineage>
        <taxon>Eukaryota</taxon>
        <taxon>Fungi</taxon>
        <taxon>Dikarya</taxon>
        <taxon>Ascomycota</taxon>
        <taxon>Pezizomycotina</taxon>
        <taxon>Sordariomycetes</taxon>
        <taxon>Sordariomycetidae</taxon>
        <taxon>Diaporthales</taxon>
        <taxon>Diaporthaceae</taxon>
        <taxon>Diaporthe</taxon>
    </lineage>
</organism>
<feature type="compositionally biased region" description="Polar residues" evidence="2">
    <location>
        <begin position="574"/>
        <end position="602"/>
    </location>
</feature>
<feature type="region of interest" description="Disordered" evidence="2">
    <location>
        <begin position="570"/>
        <end position="602"/>
    </location>
</feature>
<evidence type="ECO:0008006" key="5">
    <source>
        <dbReference type="Google" id="ProtNLM"/>
    </source>
</evidence>
<proteinExistence type="predicted"/>
<protein>
    <recommendedName>
        <fullName evidence="5">Autophagy-related protein 28</fullName>
    </recommendedName>
</protein>
<keyword evidence="1" id="KW-0175">Coiled coil</keyword>
<comment type="caution">
    <text evidence="3">The sequence shown here is derived from an EMBL/GenBank/DDBJ whole genome shotgun (WGS) entry which is preliminary data.</text>
</comment>
<accession>A0AAD9S236</accession>
<feature type="region of interest" description="Disordered" evidence="2">
    <location>
        <begin position="53"/>
        <end position="109"/>
    </location>
</feature>
<keyword evidence="4" id="KW-1185">Reference proteome</keyword>
<dbReference type="AlphaFoldDB" id="A0AAD9S236"/>
<feature type="compositionally biased region" description="Low complexity" evidence="2">
    <location>
        <begin position="1"/>
        <end position="16"/>
    </location>
</feature>
<dbReference type="EMBL" id="JAUJFL010000010">
    <property type="protein sequence ID" value="KAK2597177.1"/>
    <property type="molecule type" value="Genomic_DNA"/>
</dbReference>
<feature type="region of interest" description="Disordered" evidence="2">
    <location>
        <begin position="622"/>
        <end position="685"/>
    </location>
</feature>
<feature type="coiled-coil region" evidence="1">
    <location>
        <begin position="331"/>
        <end position="372"/>
    </location>
</feature>
<evidence type="ECO:0000256" key="1">
    <source>
        <dbReference type="SAM" id="Coils"/>
    </source>
</evidence>
<reference evidence="3" key="1">
    <citation type="submission" date="2023-06" db="EMBL/GenBank/DDBJ databases">
        <authorList>
            <person name="Noh H."/>
        </authorList>
    </citation>
    <scope>NUCLEOTIDE SEQUENCE</scope>
    <source>
        <strain evidence="3">DUCC20226</strain>
    </source>
</reference>
<sequence length="685" mass="76255">MASKSSFLPRLSLSRPDNSSILPFHNSTSRYPALRNQRSEYDLDELSPQAERDGLISPAFDGPVPSILPSNRKPTGALNRRPSNSSTGSTDAKIRKERGPGRIMFAGPPPPIAMSTVLYRDAEARYDDGEEAEEAGTASWLPGTARKAIRSVMWDRSSVDPARRPDEAPVVYDRNSIWRSLQRRERAIVQDVQQYLQIQEDILTRARPSEDCDEHSSGSATPTSASVSSSRRLHRSIIEPVTKSGPGGEIIPVRQPKQKKAGISDARKGIAGSMAQLANVKAEEDASILSALSTRKQALVKLRNLSTKHDDIAGELTALESDEAEPLARELEELGSEHRRVCSEIEELQKRLTELRTRRRYLERRMDGVQNRREAGLSGYKNALKEIEDATNTFLTRPPVKPLDVEALTMSTNKEEPRSAPGGIEFMHLRPERRTINMAREWWEGEVSILEQRKAQVEVERAALEEGGQIWDEVVSLVLDFETQLRKLMAGVMASSVHGGKGKEREIPPKETILKLQYEKINIVVMGLEQRLRVAEEKGWNLLIAAIGAELEAFKQAQKINRDMLKEAGIVPDDQSSNDLSRENSGMTGSTNNSFHTVNGGSTNLKDIQEQLLDIPNNHEDERTYESDNEVPADLLVAQPDSPGEGHRDDGGNVDGANESPSMDRENSDNEVPLEFLVEHHDSRE</sequence>
<feature type="compositionally biased region" description="Low complexity" evidence="2">
    <location>
        <begin position="217"/>
        <end position="230"/>
    </location>
</feature>
<evidence type="ECO:0000313" key="4">
    <source>
        <dbReference type="Proteomes" id="UP001265746"/>
    </source>
</evidence>
<feature type="compositionally biased region" description="Polar residues" evidence="2">
    <location>
        <begin position="17"/>
        <end position="30"/>
    </location>
</feature>
<evidence type="ECO:0000313" key="3">
    <source>
        <dbReference type="EMBL" id="KAK2597177.1"/>
    </source>
</evidence>
<evidence type="ECO:0000256" key="2">
    <source>
        <dbReference type="SAM" id="MobiDB-lite"/>
    </source>
</evidence>
<feature type="compositionally biased region" description="Basic and acidic residues" evidence="2">
    <location>
        <begin position="207"/>
        <end position="216"/>
    </location>
</feature>